<protein>
    <submittedName>
        <fullName evidence="1">Uncharacterized protein</fullName>
    </submittedName>
</protein>
<evidence type="ECO:0000313" key="2">
    <source>
        <dbReference type="Proteomes" id="UP000237819"/>
    </source>
</evidence>
<name>A0A2S8GU02_9BACT</name>
<evidence type="ECO:0000313" key="1">
    <source>
        <dbReference type="EMBL" id="PQO47903.1"/>
    </source>
</evidence>
<proteinExistence type="predicted"/>
<comment type="caution">
    <text evidence="1">The sequence shown here is derived from an EMBL/GenBank/DDBJ whole genome shotgun (WGS) entry which is preliminary data.</text>
</comment>
<dbReference type="AlphaFoldDB" id="A0A2S8GU02"/>
<organism evidence="1 2">
    <name type="scientific">Blastopirellula marina</name>
    <dbReference type="NCBI Taxonomy" id="124"/>
    <lineage>
        <taxon>Bacteria</taxon>
        <taxon>Pseudomonadati</taxon>
        <taxon>Planctomycetota</taxon>
        <taxon>Planctomycetia</taxon>
        <taxon>Pirellulales</taxon>
        <taxon>Pirellulaceae</taxon>
        <taxon>Blastopirellula</taxon>
    </lineage>
</organism>
<dbReference type="EMBL" id="PUHZ01000003">
    <property type="protein sequence ID" value="PQO47903.1"/>
    <property type="molecule type" value="Genomic_DNA"/>
</dbReference>
<reference evidence="1 2" key="1">
    <citation type="submission" date="2018-02" db="EMBL/GenBank/DDBJ databases">
        <title>Comparative genomes isolates from brazilian mangrove.</title>
        <authorList>
            <person name="Araujo J.E."/>
            <person name="Taketani R.G."/>
            <person name="Silva M.C.P."/>
            <person name="Loureco M.V."/>
            <person name="Andreote F.D."/>
        </authorList>
    </citation>
    <scope>NUCLEOTIDE SEQUENCE [LARGE SCALE GENOMIC DNA]</scope>
    <source>
        <strain evidence="1 2">Nap-Phe MGV</strain>
    </source>
</reference>
<gene>
    <name evidence="1" type="ORF">C5Y93_02370</name>
</gene>
<sequence>MIPDYDIRLSFQDDYKELVQKALADLCVPKYRERILSAPFGDHGWSTEICLPGPSDISPQLFDGFPNSEDGSKCCGWIDFCYEPEYRYVSRSDCFSVSISGRTSRLQFIFIASMQFRTTLTRLLEECGGLCGSIDFESLLPTFFWLPETGRHNDDRPERSSDRLLPPAEIK</sequence>
<accession>A0A2S8GU02</accession>
<dbReference type="Proteomes" id="UP000237819">
    <property type="component" value="Unassembled WGS sequence"/>
</dbReference>